<dbReference type="SFLD" id="SFLDG01067">
    <property type="entry name" value="SPASM/twitch_domain_containing"/>
    <property type="match status" value="1"/>
</dbReference>
<keyword evidence="7 9" id="KW-0408">Iron</keyword>
<keyword evidence="11" id="KW-0456">Lyase</keyword>
<dbReference type="Proteomes" id="UP000243525">
    <property type="component" value="Unassembled WGS sequence"/>
</dbReference>
<dbReference type="SFLD" id="SFLDG01066">
    <property type="entry name" value="organic_radical-activating_enz"/>
    <property type="match status" value="1"/>
</dbReference>
<comment type="function">
    <text evidence="9">Activation of pyruvate formate-lyase under anaerobic conditions by generation of an organic free radical, using S-adenosylmethionine and reduced flavodoxin as cosubstrates to produce 5'-deoxy-adenosine.</text>
</comment>
<keyword evidence="6 9" id="KW-0560">Oxidoreductase</keyword>
<evidence type="ECO:0000256" key="3">
    <source>
        <dbReference type="ARBA" id="ARBA00022485"/>
    </source>
</evidence>
<dbReference type="InterPro" id="IPR001989">
    <property type="entry name" value="Radical_activat_CS"/>
</dbReference>
<dbReference type="SFLD" id="SFLDS00029">
    <property type="entry name" value="Radical_SAM"/>
    <property type="match status" value="1"/>
</dbReference>
<dbReference type="PROSITE" id="PS51918">
    <property type="entry name" value="RADICAL_SAM"/>
    <property type="match status" value="1"/>
</dbReference>
<dbReference type="NCBIfam" id="TIGR02493">
    <property type="entry name" value="PFLA"/>
    <property type="match status" value="1"/>
</dbReference>
<evidence type="ECO:0000256" key="1">
    <source>
        <dbReference type="ARBA" id="ARBA00002918"/>
    </source>
</evidence>
<comment type="subcellular location">
    <subcellularLocation>
        <location evidence="9">Cytoplasm</location>
    </subcellularLocation>
</comment>
<dbReference type="GO" id="GO:0043365">
    <property type="term" value="F:[formate-C-acetyltransferase]-activating enzyme activity"/>
    <property type="evidence" value="ECO:0007669"/>
    <property type="project" value="UniProtKB-UniRule"/>
</dbReference>
<dbReference type="CDD" id="cd01335">
    <property type="entry name" value="Radical_SAM"/>
    <property type="match status" value="1"/>
</dbReference>
<evidence type="ECO:0000256" key="7">
    <source>
        <dbReference type="ARBA" id="ARBA00023004"/>
    </source>
</evidence>
<keyword evidence="9" id="KW-0963">Cytoplasm</keyword>
<sequence>MDDLYFQLTPDTRSMTEASPTLNVHSIESFGTHDGPGIRLVVFLQGCNLKCLYCQNADTIQTKGGQLMTVDEIVRRAVNMKPYFGRRGGVTISGGEPLLQSKRLIPLFERLKAESIHTNIDTNATVAGIDAQKLISELSDLVMFDMKHTTEAGFESLTGRNGLQTAIELISLREKSQKPYWLRYVLIPGYTNKPEYLQWLIDQFSGNKYLERVEILPYHKLGQYKWEALGEKYQLEDVRENTPEEIDQARLMLEPHFKEVISK</sequence>
<dbReference type="GO" id="GO:0016829">
    <property type="term" value="F:lyase activity"/>
    <property type="evidence" value="ECO:0007669"/>
    <property type="project" value="UniProtKB-KW"/>
</dbReference>
<evidence type="ECO:0000259" key="10">
    <source>
        <dbReference type="PROSITE" id="PS51918"/>
    </source>
</evidence>
<evidence type="ECO:0000256" key="5">
    <source>
        <dbReference type="ARBA" id="ARBA00022723"/>
    </source>
</evidence>
<dbReference type="RefSeq" id="WP_211316158.1">
    <property type="nucleotide sequence ID" value="NZ_QAAD01000018.1"/>
</dbReference>
<comment type="similarity">
    <text evidence="2 9">Belongs to the organic radical-activating enzymes family.</text>
</comment>
<dbReference type="AlphaFoldDB" id="A0A2T5BYP8"/>
<reference evidence="11 12" key="1">
    <citation type="submission" date="2018-04" db="EMBL/GenBank/DDBJ databases">
        <title>Genomic Encyclopedia of Archaeal and Bacterial Type Strains, Phase II (KMG-II): from individual species to whole genera.</title>
        <authorList>
            <person name="Goeker M."/>
        </authorList>
    </citation>
    <scope>NUCLEOTIDE SEQUENCE [LARGE SCALE GENOMIC DNA]</scope>
    <source>
        <strain evidence="11 12">DSM 28823</strain>
    </source>
</reference>
<dbReference type="InterPro" id="IPR058240">
    <property type="entry name" value="rSAM_sf"/>
</dbReference>
<comment type="caution">
    <text evidence="11">The sequence shown here is derived from an EMBL/GenBank/DDBJ whole genome shotgun (WGS) entry which is preliminary data.</text>
</comment>
<organism evidence="11 12">
    <name type="scientific">Mangrovibacterium marinum</name>
    <dbReference type="NCBI Taxonomy" id="1639118"/>
    <lineage>
        <taxon>Bacteria</taxon>
        <taxon>Pseudomonadati</taxon>
        <taxon>Bacteroidota</taxon>
        <taxon>Bacteroidia</taxon>
        <taxon>Marinilabiliales</taxon>
        <taxon>Prolixibacteraceae</taxon>
        <taxon>Mangrovibacterium</taxon>
    </lineage>
</organism>
<comment type="function">
    <text evidence="1">Activation of pyruvate formate-lyase 1 under anaerobic conditions by generation of an organic free radical, using S-adenosylmethionine and reduced flavodoxin as cosubstrates to produce 5'-deoxy-adenosine.</text>
</comment>
<dbReference type="Gene3D" id="3.20.20.70">
    <property type="entry name" value="Aldolase class I"/>
    <property type="match status" value="1"/>
</dbReference>
<evidence type="ECO:0000313" key="11">
    <source>
        <dbReference type="EMBL" id="PTN07363.1"/>
    </source>
</evidence>
<keyword evidence="5 9" id="KW-0479">Metal-binding</keyword>
<keyword evidence="11" id="KW-0670">Pyruvate</keyword>
<dbReference type="GO" id="GO:0051539">
    <property type="term" value="F:4 iron, 4 sulfur cluster binding"/>
    <property type="evidence" value="ECO:0007669"/>
    <property type="project" value="UniProtKB-UniRule"/>
</dbReference>
<dbReference type="InterPro" id="IPR012838">
    <property type="entry name" value="PFL1_activating"/>
</dbReference>
<dbReference type="InterPro" id="IPR007197">
    <property type="entry name" value="rSAM"/>
</dbReference>
<evidence type="ECO:0000256" key="8">
    <source>
        <dbReference type="ARBA" id="ARBA00023014"/>
    </source>
</evidence>
<dbReference type="GO" id="GO:0046872">
    <property type="term" value="F:metal ion binding"/>
    <property type="evidence" value="ECO:0007669"/>
    <property type="project" value="UniProtKB-UniRule"/>
</dbReference>
<evidence type="ECO:0000256" key="4">
    <source>
        <dbReference type="ARBA" id="ARBA00022691"/>
    </source>
</evidence>
<dbReference type="InterPro" id="IPR012839">
    <property type="entry name" value="Organic_radical_activase"/>
</dbReference>
<keyword evidence="12" id="KW-1185">Reference proteome</keyword>
<comment type="catalytic activity">
    <reaction evidence="9">
        <text>glycyl-[formate C-acetyltransferase] + reduced [flavodoxin] + S-adenosyl-L-methionine = glycin-2-yl radical-[formate C-acetyltransferase] + semiquinone [flavodoxin] + 5'-deoxyadenosine + L-methionine + H(+)</text>
        <dbReference type="Rhea" id="RHEA:19225"/>
        <dbReference type="Rhea" id="RHEA-COMP:10622"/>
        <dbReference type="Rhea" id="RHEA-COMP:12190"/>
        <dbReference type="Rhea" id="RHEA-COMP:12191"/>
        <dbReference type="Rhea" id="RHEA-COMP:14480"/>
        <dbReference type="ChEBI" id="CHEBI:15378"/>
        <dbReference type="ChEBI" id="CHEBI:17319"/>
        <dbReference type="ChEBI" id="CHEBI:29947"/>
        <dbReference type="ChEBI" id="CHEBI:32722"/>
        <dbReference type="ChEBI" id="CHEBI:57618"/>
        <dbReference type="ChEBI" id="CHEBI:57844"/>
        <dbReference type="ChEBI" id="CHEBI:59789"/>
        <dbReference type="ChEBI" id="CHEBI:140311"/>
        <dbReference type="EC" id="1.97.1.4"/>
    </reaction>
</comment>
<keyword evidence="3 9" id="KW-0004">4Fe-4S</keyword>
<dbReference type="InterPro" id="IPR034457">
    <property type="entry name" value="Organic_radical-activating"/>
</dbReference>
<dbReference type="PIRSF" id="PIRSF000371">
    <property type="entry name" value="PFL_act_enz"/>
    <property type="match status" value="1"/>
</dbReference>
<dbReference type="InterPro" id="IPR013785">
    <property type="entry name" value="Aldolase_TIM"/>
</dbReference>
<accession>A0A2T5BYP8</accession>
<comment type="cofactor">
    <cofactor evidence="9">
        <name>[4Fe-4S] cluster</name>
        <dbReference type="ChEBI" id="CHEBI:49883"/>
    </cofactor>
    <text evidence="9">Binds 1 [4Fe-4S] cluster. The cluster is coordinated with 3 cysteines and an exchangeable S-adenosyl-L-methionine.</text>
</comment>
<evidence type="ECO:0000256" key="2">
    <source>
        <dbReference type="ARBA" id="ARBA00009777"/>
    </source>
</evidence>
<proteinExistence type="inferred from homology"/>
<evidence type="ECO:0000313" key="12">
    <source>
        <dbReference type="Proteomes" id="UP000243525"/>
    </source>
</evidence>
<evidence type="ECO:0000256" key="9">
    <source>
        <dbReference type="RuleBase" id="RU362053"/>
    </source>
</evidence>
<feature type="domain" description="Radical SAM core" evidence="10">
    <location>
        <begin position="33"/>
        <end position="256"/>
    </location>
</feature>
<evidence type="ECO:0000256" key="6">
    <source>
        <dbReference type="ARBA" id="ARBA00023002"/>
    </source>
</evidence>
<dbReference type="PANTHER" id="PTHR30352:SF5">
    <property type="entry name" value="PYRUVATE FORMATE-LYASE 1-ACTIVATING ENZYME"/>
    <property type="match status" value="1"/>
</dbReference>
<gene>
    <name evidence="11" type="ORF">C8N47_11814</name>
</gene>
<dbReference type="PANTHER" id="PTHR30352">
    <property type="entry name" value="PYRUVATE FORMATE-LYASE-ACTIVATING ENZYME"/>
    <property type="match status" value="1"/>
</dbReference>
<name>A0A2T5BYP8_9BACT</name>
<keyword evidence="8 9" id="KW-0411">Iron-sulfur</keyword>
<protein>
    <recommendedName>
        <fullName evidence="9">Pyruvate formate-lyase-activating enzyme</fullName>
        <ecNumber evidence="9">1.97.1.4</ecNumber>
    </recommendedName>
</protein>
<dbReference type="SUPFAM" id="SSF102114">
    <property type="entry name" value="Radical SAM enzymes"/>
    <property type="match status" value="1"/>
</dbReference>
<dbReference type="EC" id="1.97.1.4" evidence="9"/>
<dbReference type="EMBL" id="QAAD01000018">
    <property type="protein sequence ID" value="PTN07363.1"/>
    <property type="molecule type" value="Genomic_DNA"/>
</dbReference>
<dbReference type="GO" id="GO:0005737">
    <property type="term" value="C:cytoplasm"/>
    <property type="evidence" value="ECO:0007669"/>
    <property type="project" value="UniProtKB-SubCell"/>
</dbReference>
<keyword evidence="4 9" id="KW-0949">S-adenosyl-L-methionine</keyword>
<dbReference type="PROSITE" id="PS01087">
    <property type="entry name" value="RADICAL_ACTIVATING"/>
    <property type="match status" value="1"/>
</dbReference>
<dbReference type="Pfam" id="PF04055">
    <property type="entry name" value="Radical_SAM"/>
    <property type="match status" value="1"/>
</dbReference>